<reference evidence="2" key="1">
    <citation type="journal article" date="2019" name="Sci. Rep.">
        <title>Draft genome of Tanacetum cinerariifolium, the natural source of mosquito coil.</title>
        <authorList>
            <person name="Yamashiro T."/>
            <person name="Shiraishi A."/>
            <person name="Satake H."/>
            <person name="Nakayama K."/>
        </authorList>
    </citation>
    <scope>NUCLEOTIDE SEQUENCE</scope>
</reference>
<evidence type="ECO:0000313" key="2">
    <source>
        <dbReference type="EMBL" id="GFD57680.1"/>
    </source>
</evidence>
<feature type="compositionally biased region" description="Low complexity" evidence="1">
    <location>
        <begin position="37"/>
        <end position="49"/>
    </location>
</feature>
<sequence>AGPSGASRAPRAYTSSQVPPPPPPPSSINQESQYKGSAAPSSSKTVSSAEHQAWTMTDISLRPSISLTPADLHMDEDMAPDEQAQSS</sequence>
<gene>
    <name evidence="2" type="ORF">Tci_929649</name>
</gene>
<feature type="compositionally biased region" description="Polar residues" evidence="1">
    <location>
        <begin position="54"/>
        <end position="67"/>
    </location>
</feature>
<accession>A0A699XH08</accession>
<dbReference type="EMBL" id="BKCJ011843874">
    <property type="protein sequence ID" value="GFD57680.1"/>
    <property type="molecule type" value="Genomic_DNA"/>
</dbReference>
<name>A0A699XH08_TANCI</name>
<proteinExistence type="predicted"/>
<comment type="caution">
    <text evidence="2">The sequence shown here is derived from an EMBL/GenBank/DDBJ whole genome shotgun (WGS) entry which is preliminary data.</text>
</comment>
<feature type="non-terminal residue" evidence="2">
    <location>
        <position position="87"/>
    </location>
</feature>
<evidence type="ECO:0000256" key="1">
    <source>
        <dbReference type="SAM" id="MobiDB-lite"/>
    </source>
</evidence>
<organism evidence="2">
    <name type="scientific">Tanacetum cinerariifolium</name>
    <name type="common">Dalmatian daisy</name>
    <name type="synonym">Chrysanthemum cinerariifolium</name>
    <dbReference type="NCBI Taxonomy" id="118510"/>
    <lineage>
        <taxon>Eukaryota</taxon>
        <taxon>Viridiplantae</taxon>
        <taxon>Streptophyta</taxon>
        <taxon>Embryophyta</taxon>
        <taxon>Tracheophyta</taxon>
        <taxon>Spermatophyta</taxon>
        <taxon>Magnoliopsida</taxon>
        <taxon>eudicotyledons</taxon>
        <taxon>Gunneridae</taxon>
        <taxon>Pentapetalae</taxon>
        <taxon>asterids</taxon>
        <taxon>campanulids</taxon>
        <taxon>Asterales</taxon>
        <taxon>Asteraceae</taxon>
        <taxon>Asteroideae</taxon>
        <taxon>Anthemideae</taxon>
        <taxon>Anthemidinae</taxon>
        <taxon>Tanacetum</taxon>
    </lineage>
</organism>
<feature type="non-terminal residue" evidence="2">
    <location>
        <position position="1"/>
    </location>
</feature>
<dbReference type="AlphaFoldDB" id="A0A699XH08"/>
<feature type="region of interest" description="Disordered" evidence="1">
    <location>
        <begin position="1"/>
        <end position="87"/>
    </location>
</feature>
<protein>
    <submittedName>
        <fullName evidence="2">Uncharacterized protein</fullName>
    </submittedName>
</protein>